<protein>
    <submittedName>
        <fullName evidence="1">Uncharacterized protein</fullName>
    </submittedName>
</protein>
<dbReference type="EMBL" id="SRPW01001938">
    <property type="protein sequence ID" value="KAG5997568.1"/>
    <property type="molecule type" value="Genomic_DNA"/>
</dbReference>
<organism evidence="1 2">
    <name type="scientific">Claviceps pusilla</name>
    <dbReference type="NCBI Taxonomy" id="123648"/>
    <lineage>
        <taxon>Eukaryota</taxon>
        <taxon>Fungi</taxon>
        <taxon>Dikarya</taxon>
        <taxon>Ascomycota</taxon>
        <taxon>Pezizomycotina</taxon>
        <taxon>Sordariomycetes</taxon>
        <taxon>Hypocreomycetidae</taxon>
        <taxon>Hypocreales</taxon>
        <taxon>Clavicipitaceae</taxon>
        <taxon>Claviceps</taxon>
    </lineage>
</organism>
<sequence length="74" mass="8023">MPNVETRDVGVRKVDVDVDVDADADVLVTFGSGLRQRFAVDANDEVGHAATRPRVMLGRSSWQGNFPPFFSSGS</sequence>
<dbReference type="AlphaFoldDB" id="A0A9P7N6E9"/>
<reference evidence="1" key="1">
    <citation type="journal article" date="2020" name="bioRxiv">
        <title>Whole genome comparisons of ergot fungi reveals the divergence and evolution of species within the genus Claviceps are the result of varying mechanisms driving genome evolution and host range expansion.</title>
        <authorList>
            <person name="Wyka S.A."/>
            <person name="Mondo S.J."/>
            <person name="Liu M."/>
            <person name="Dettman J."/>
            <person name="Nalam V."/>
            <person name="Broders K.D."/>
        </authorList>
    </citation>
    <scope>NUCLEOTIDE SEQUENCE</scope>
    <source>
        <strain evidence="1">CCC 602</strain>
    </source>
</reference>
<name>A0A9P7N6E9_9HYPO</name>
<proteinExistence type="predicted"/>
<dbReference type="Proteomes" id="UP000748025">
    <property type="component" value="Unassembled WGS sequence"/>
</dbReference>
<evidence type="ECO:0000313" key="1">
    <source>
        <dbReference type="EMBL" id="KAG5997568.1"/>
    </source>
</evidence>
<evidence type="ECO:0000313" key="2">
    <source>
        <dbReference type="Proteomes" id="UP000748025"/>
    </source>
</evidence>
<comment type="caution">
    <text evidence="1">The sequence shown here is derived from an EMBL/GenBank/DDBJ whole genome shotgun (WGS) entry which is preliminary data.</text>
</comment>
<gene>
    <name evidence="1" type="ORF">E4U43_002610</name>
</gene>
<keyword evidence="2" id="KW-1185">Reference proteome</keyword>
<accession>A0A9P7N6E9</accession>